<dbReference type="Proteomes" id="UP001407405">
    <property type="component" value="Unassembled WGS sequence"/>
</dbReference>
<dbReference type="RefSeq" id="WP_343186928.1">
    <property type="nucleotide sequence ID" value="NZ_JBCITM010000019.1"/>
</dbReference>
<evidence type="ECO:0000256" key="1">
    <source>
        <dbReference type="SAM" id="Phobius"/>
    </source>
</evidence>
<feature type="transmembrane region" description="Helical" evidence="1">
    <location>
        <begin position="365"/>
        <end position="385"/>
    </location>
</feature>
<sequence>MNGASSALFVFWRRRIRTLAKRRWQFHQLSLDKTSLFYLVLMVTALWFYYGTSAVTGLVRSVPWHPWMEMLTGLILFWGLVAGSPATWLRLPDIVFLQPLKQKGRKFVTWSLLFGWGVAGLRWALLCLVITWLRWVFQQPGIPFLLLFIIGGWMVQWLWRMVQLWVRQRNGHWTRRWYRWIFRFLFYAAASFIMFRWLSPVWSIPSMAMGLAITGFITCFITWKVLVNSMNWHRLMEEETDLRSRKEAGLLGGMETGATGIITTQFPFKRTHPLLALSPVGGLLLRYSRRLVRRRREMQLLAQILLVYLAGILFLGDGKFTFVAIVLGMGVMSRYFQEQWDEDDDDPWMCHGVMSAQHWQQAKAVSLRLGLFLLFALPAVLGALLGQHFRHPVIDLMLLTAIGEGIVRYRRHRQ</sequence>
<proteinExistence type="predicted"/>
<keyword evidence="1" id="KW-0472">Membrane</keyword>
<feature type="transmembrane region" description="Helical" evidence="1">
    <location>
        <begin position="70"/>
        <end position="91"/>
    </location>
</feature>
<comment type="caution">
    <text evidence="2">The sequence shown here is derived from an EMBL/GenBank/DDBJ whole genome shotgun (WGS) entry which is preliminary data.</text>
</comment>
<keyword evidence="3" id="KW-1185">Reference proteome</keyword>
<dbReference type="Pfam" id="PF05975">
    <property type="entry name" value="EcsB"/>
    <property type="match status" value="1"/>
</dbReference>
<accession>A0ABU9VWW2</accession>
<name>A0ABU9VWW2_9CLOT</name>
<dbReference type="EMBL" id="JBCITM010000019">
    <property type="protein sequence ID" value="MEN1761641.1"/>
    <property type="molecule type" value="Genomic_DNA"/>
</dbReference>
<dbReference type="InterPro" id="IPR010288">
    <property type="entry name" value="EcsB_ABC"/>
</dbReference>
<feature type="transmembrane region" description="Helical" evidence="1">
    <location>
        <begin position="141"/>
        <end position="159"/>
    </location>
</feature>
<keyword evidence="1" id="KW-0812">Transmembrane</keyword>
<feature type="transmembrane region" description="Helical" evidence="1">
    <location>
        <begin position="204"/>
        <end position="226"/>
    </location>
</feature>
<evidence type="ECO:0000313" key="3">
    <source>
        <dbReference type="Proteomes" id="UP001407405"/>
    </source>
</evidence>
<reference evidence="2 3" key="1">
    <citation type="submission" date="2024-04" db="EMBL/GenBank/DDBJ databases">
        <title>Genome sequencing and metabolic network reconstruction of aminoacids and betaine degradation by Anoxynatronum sibiricum.</title>
        <authorList>
            <person name="Detkova E.N."/>
            <person name="Boltjanskaja Y.V."/>
            <person name="Mardanov A.V."/>
            <person name="Kevbrin V."/>
        </authorList>
    </citation>
    <scope>NUCLEOTIDE SEQUENCE [LARGE SCALE GENOMIC DNA]</scope>
    <source>
        <strain evidence="2 3">Z-7981</strain>
    </source>
</reference>
<protein>
    <submittedName>
        <fullName evidence="2">ABC transporter permease</fullName>
    </submittedName>
</protein>
<feature type="transmembrane region" description="Helical" evidence="1">
    <location>
        <begin position="180"/>
        <end position="198"/>
    </location>
</feature>
<gene>
    <name evidence="2" type="ORF">AAIG11_14230</name>
</gene>
<feature type="transmembrane region" description="Helical" evidence="1">
    <location>
        <begin position="112"/>
        <end position="135"/>
    </location>
</feature>
<feature type="transmembrane region" description="Helical" evidence="1">
    <location>
        <begin position="31"/>
        <end position="50"/>
    </location>
</feature>
<organism evidence="2 3">
    <name type="scientific">Anoxynatronum sibiricum</name>
    <dbReference type="NCBI Taxonomy" id="210623"/>
    <lineage>
        <taxon>Bacteria</taxon>
        <taxon>Bacillati</taxon>
        <taxon>Bacillota</taxon>
        <taxon>Clostridia</taxon>
        <taxon>Eubacteriales</taxon>
        <taxon>Clostridiaceae</taxon>
        <taxon>Anoxynatronum</taxon>
    </lineage>
</organism>
<evidence type="ECO:0000313" key="2">
    <source>
        <dbReference type="EMBL" id="MEN1761641.1"/>
    </source>
</evidence>
<keyword evidence="1" id="KW-1133">Transmembrane helix</keyword>